<dbReference type="STRING" id="1403190.A0A0F0IDG5"/>
<evidence type="ECO:0000256" key="1">
    <source>
        <dbReference type="ARBA" id="ARBA00001971"/>
    </source>
</evidence>
<evidence type="ECO:0000256" key="4">
    <source>
        <dbReference type="ARBA" id="ARBA00023002"/>
    </source>
</evidence>
<dbReference type="PRINTS" id="PR00385">
    <property type="entry name" value="P450"/>
</dbReference>
<evidence type="ECO:0000256" key="2">
    <source>
        <dbReference type="ARBA" id="ARBA00010617"/>
    </source>
</evidence>
<keyword evidence="4" id="KW-0560">Oxidoreductase</keyword>
<dbReference type="AlphaFoldDB" id="A0A0F0IDG5"/>
<gene>
    <name evidence="8" type="ORF">P875_00022148</name>
</gene>
<comment type="cofactor">
    <cofactor evidence="1 7">
        <name>heme</name>
        <dbReference type="ChEBI" id="CHEBI:30413"/>
    </cofactor>
</comment>
<dbReference type="InterPro" id="IPR001128">
    <property type="entry name" value="Cyt_P450"/>
</dbReference>
<proteinExistence type="inferred from homology"/>
<comment type="similarity">
    <text evidence="2">Belongs to the cytochrome P450 family.</text>
</comment>
<organism evidence="8 9">
    <name type="scientific">Aspergillus parasiticus (strain ATCC 56775 / NRRL 5862 / SRRC 143 / SU-1)</name>
    <dbReference type="NCBI Taxonomy" id="1403190"/>
    <lineage>
        <taxon>Eukaryota</taxon>
        <taxon>Fungi</taxon>
        <taxon>Dikarya</taxon>
        <taxon>Ascomycota</taxon>
        <taxon>Pezizomycotina</taxon>
        <taxon>Eurotiomycetes</taxon>
        <taxon>Eurotiomycetidae</taxon>
        <taxon>Eurotiales</taxon>
        <taxon>Aspergillaceae</taxon>
        <taxon>Aspergillus</taxon>
        <taxon>Aspergillus subgen. Circumdati</taxon>
    </lineage>
</organism>
<dbReference type="PANTHER" id="PTHR24305:SF87">
    <property type="entry name" value="CYTOCHROME P450 MONOOXYGENASE ALND-RELATED"/>
    <property type="match status" value="1"/>
</dbReference>
<dbReference type="GO" id="GO:0020037">
    <property type="term" value="F:heme binding"/>
    <property type="evidence" value="ECO:0007669"/>
    <property type="project" value="InterPro"/>
</dbReference>
<evidence type="ECO:0000256" key="5">
    <source>
        <dbReference type="ARBA" id="ARBA00023004"/>
    </source>
</evidence>
<reference evidence="8 9" key="1">
    <citation type="submission" date="2015-02" db="EMBL/GenBank/DDBJ databases">
        <title>Draft genome sequence of Aspergillus parasiticus SU-1.</title>
        <authorList>
            <person name="Yu J."/>
            <person name="Fedorova N."/>
            <person name="Yin Y."/>
            <person name="Losada L."/>
            <person name="Zafar N."/>
            <person name="Taujale R."/>
            <person name="Ehrlich K.C."/>
            <person name="Bhatnagar D."/>
            <person name="Cleveland T.E."/>
            <person name="Bennett J.W."/>
            <person name="Nierman W.C."/>
        </authorList>
    </citation>
    <scope>NUCLEOTIDE SEQUENCE [LARGE SCALE GENOMIC DNA]</scope>
    <source>
        <strain evidence="9">ATCC 56775 / NRRL 5862 / SRRC 143 / SU-1</strain>
    </source>
</reference>
<dbReference type="EMBL" id="JZEE01000340">
    <property type="protein sequence ID" value="KJK65730.1"/>
    <property type="molecule type" value="Genomic_DNA"/>
</dbReference>
<sequence length="588" mass="66114">MPSQTFFLLGEDVSTAKEIDINTSCSIDEVKLLIAAHFAIVEQSGELRNRREFDLNLATFSSYNALVSDARRLSFLGIGFQGKGCLLTETSEIVAATGPVPITVDGHAVRDPPCPRTLPFVGTFFEVYPDHLGNHQRLFEKYGPVIKTSNMGRVTYQTNDPKITAIAFSESDFFTKKINESHPLFALKTPSAGVFLGDTDTEEWRLAHKFLPPALGPKAVRHYAPTMQKTVEDSFKVFDYLDEQGEAWNVYQHMLKLGAQAVGKLTLGLDFQHFSAPDAPVHEMVHNIAELLSLNKKVTSKGDWYSSLPFGDPKRLKALKARIEEMVDESIQKASRGGVDDLPLQDAALAASNMVDYAVRATDNKGEKLPKSSLVWALVVATGAGFTTTSSLLSWLIYGLCTYEGMQERLLQELIDHGFDENTQMTAELTDKLDFLDKYIKETQRRHNPSFQPGRTAKVDLVLPGGYKLPKDSVIIPALHHIHNNPAIWDNPARFDPDRWDTEEVKNRHKAAYIPFAMGPRMCIGFNFALQEIKVFLPKLIYRYKFSREGDGPIEYDPMFQLIRPNNLYVRAERRVKWPPKSSQNNIA</sequence>
<name>A0A0F0IDG5_ASPPU</name>
<dbReference type="Gene3D" id="1.10.630.10">
    <property type="entry name" value="Cytochrome P450"/>
    <property type="match status" value="1"/>
</dbReference>
<dbReference type="PRINTS" id="PR00465">
    <property type="entry name" value="EP450IV"/>
</dbReference>
<comment type="caution">
    <text evidence="8">The sequence shown here is derived from an EMBL/GenBank/DDBJ whole genome shotgun (WGS) entry which is preliminary data.</text>
</comment>
<keyword evidence="3 7" id="KW-0479">Metal-binding</keyword>
<evidence type="ECO:0000256" key="6">
    <source>
        <dbReference type="ARBA" id="ARBA00023033"/>
    </source>
</evidence>
<dbReference type="InterPro" id="IPR036396">
    <property type="entry name" value="Cyt_P450_sf"/>
</dbReference>
<keyword evidence="5 7" id="KW-0408">Iron</keyword>
<dbReference type="PANTHER" id="PTHR24305">
    <property type="entry name" value="CYTOCHROME P450"/>
    <property type="match status" value="1"/>
</dbReference>
<dbReference type="GO" id="GO:0016705">
    <property type="term" value="F:oxidoreductase activity, acting on paired donors, with incorporation or reduction of molecular oxygen"/>
    <property type="evidence" value="ECO:0007669"/>
    <property type="project" value="InterPro"/>
</dbReference>
<evidence type="ECO:0000256" key="3">
    <source>
        <dbReference type="ARBA" id="ARBA00022723"/>
    </source>
</evidence>
<dbReference type="Proteomes" id="UP000033540">
    <property type="component" value="Unassembled WGS sequence"/>
</dbReference>
<dbReference type="InterPro" id="IPR002403">
    <property type="entry name" value="Cyt_P450_E_grp-IV"/>
</dbReference>
<dbReference type="FunFam" id="1.10.630.10:FF:000090">
    <property type="entry name" value="Cytochrome P450 monooxygenase"/>
    <property type="match status" value="1"/>
</dbReference>
<dbReference type="InterPro" id="IPR050121">
    <property type="entry name" value="Cytochrome_P450_monoxygenase"/>
</dbReference>
<accession>A0A0F0IDG5</accession>
<dbReference type="SUPFAM" id="SSF48264">
    <property type="entry name" value="Cytochrome P450"/>
    <property type="match status" value="1"/>
</dbReference>
<evidence type="ECO:0000313" key="8">
    <source>
        <dbReference type="EMBL" id="KJK65730.1"/>
    </source>
</evidence>
<dbReference type="OrthoDB" id="1470350at2759"/>
<evidence type="ECO:0000313" key="9">
    <source>
        <dbReference type="Proteomes" id="UP000033540"/>
    </source>
</evidence>
<keyword evidence="6" id="KW-0503">Monooxygenase</keyword>
<evidence type="ECO:0000256" key="7">
    <source>
        <dbReference type="PIRSR" id="PIRSR602403-1"/>
    </source>
</evidence>
<dbReference type="Pfam" id="PF00067">
    <property type="entry name" value="p450"/>
    <property type="match status" value="1"/>
</dbReference>
<dbReference type="GO" id="GO:0004497">
    <property type="term" value="F:monooxygenase activity"/>
    <property type="evidence" value="ECO:0007669"/>
    <property type="project" value="UniProtKB-KW"/>
</dbReference>
<dbReference type="CDD" id="cd00302">
    <property type="entry name" value="cytochrome_P450"/>
    <property type="match status" value="1"/>
</dbReference>
<feature type="binding site" description="axial binding residue" evidence="7">
    <location>
        <position position="523"/>
    </location>
    <ligand>
        <name>heme</name>
        <dbReference type="ChEBI" id="CHEBI:30413"/>
    </ligand>
    <ligandPart>
        <name>Fe</name>
        <dbReference type="ChEBI" id="CHEBI:18248"/>
    </ligandPart>
</feature>
<protein>
    <submittedName>
        <fullName evidence="8">Cytochrome P450</fullName>
    </submittedName>
</protein>
<keyword evidence="7" id="KW-0349">Heme</keyword>
<dbReference type="GO" id="GO:0005506">
    <property type="term" value="F:iron ion binding"/>
    <property type="evidence" value="ECO:0007669"/>
    <property type="project" value="InterPro"/>
</dbReference>